<feature type="transmembrane region" description="Helical" evidence="6">
    <location>
        <begin position="198"/>
        <end position="219"/>
    </location>
</feature>
<evidence type="ECO:0000256" key="5">
    <source>
        <dbReference type="ARBA" id="ARBA00023136"/>
    </source>
</evidence>
<evidence type="ECO:0000256" key="1">
    <source>
        <dbReference type="ARBA" id="ARBA00004651"/>
    </source>
</evidence>
<evidence type="ECO:0000256" key="4">
    <source>
        <dbReference type="ARBA" id="ARBA00022989"/>
    </source>
</evidence>
<accession>A0A9D2AP44</accession>
<feature type="transmembrane region" description="Helical" evidence="6">
    <location>
        <begin position="20"/>
        <end position="44"/>
    </location>
</feature>
<keyword evidence="5 6" id="KW-0472">Membrane</keyword>
<gene>
    <name evidence="8" type="ORF">H9982_00635</name>
</gene>
<dbReference type="EMBL" id="DXFB01000015">
    <property type="protein sequence ID" value="HIX44708.1"/>
    <property type="molecule type" value="Genomic_DNA"/>
</dbReference>
<organism evidence="8 9">
    <name type="scientific">Candidatus Barnesiella excrementipullorum</name>
    <dbReference type="NCBI Taxonomy" id="2838479"/>
    <lineage>
        <taxon>Bacteria</taxon>
        <taxon>Pseudomonadati</taxon>
        <taxon>Bacteroidota</taxon>
        <taxon>Bacteroidia</taxon>
        <taxon>Bacteroidales</taxon>
        <taxon>Barnesiellaceae</taxon>
        <taxon>Barnesiella</taxon>
    </lineage>
</organism>
<evidence type="ECO:0000256" key="3">
    <source>
        <dbReference type="ARBA" id="ARBA00022692"/>
    </source>
</evidence>
<feature type="domain" description="ABC-2 type transporter transmembrane" evidence="7">
    <location>
        <begin position="29"/>
        <end position="379"/>
    </location>
</feature>
<comment type="caution">
    <text evidence="8">The sequence shown here is derived from an EMBL/GenBank/DDBJ whole genome shotgun (WGS) entry which is preliminary data.</text>
</comment>
<keyword evidence="2" id="KW-1003">Cell membrane</keyword>
<dbReference type="InterPro" id="IPR013525">
    <property type="entry name" value="ABC2_TM"/>
</dbReference>
<reference evidence="8" key="2">
    <citation type="submission" date="2021-04" db="EMBL/GenBank/DDBJ databases">
        <authorList>
            <person name="Gilroy R."/>
        </authorList>
    </citation>
    <scope>NUCLEOTIDE SEQUENCE</scope>
    <source>
        <strain evidence="8">ChiHjej12B11-16260</strain>
    </source>
</reference>
<keyword evidence="3 6" id="KW-0812">Transmembrane</keyword>
<comment type="subcellular location">
    <subcellularLocation>
        <location evidence="1">Cell membrane</location>
        <topology evidence="1">Multi-pass membrane protein</topology>
    </subcellularLocation>
</comment>
<name>A0A9D2AP44_9BACT</name>
<feature type="transmembrane region" description="Helical" evidence="6">
    <location>
        <begin position="305"/>
        <end position="325"/>
    </location>
</feature>
<feature type="transmembrane region" description="Helical" evidence="6">
    <location>
        <begin position="363"/>
        <end position="382"/>
    </location>
</feature>
<evidence type="ECO:0000256" key="6">
    <source>
        <dbReference type="SAM" id="Phobius"/>
    </source>
</evidence>
<keyword evidence="4 6" id="KW-1133">Transmembrane helix</keyword>
<evidence type="ECO:0000313" key="8">
    <source>
        <dbReference type="EMBL" id="HIX44708.1"/>
    </source>
</evidence>
<dbReference type="GO" id="GO:0140359">
    <property type="term" value="F:ABC-type transporter activity"/>
    <property type="evidence" value="ECO:0007669"/>
    <property type="project" value="InterPro"/>
</dbReference>
<feature type="transmembrane region" description="Helical" evidence="6">
    <location>
        <begin position="273"/>
        <end position="298"/>
    </location>
</feature>
<dbReference type="Proteomes" id="UP000824246">
    <property type="component" value="Unassembled WGS sequence"/>
</dbReference>
<protein>
    <submittedName>
        <fullName evidence="8">ABC transporter permease</fullName>
    </submittedName>
</protein>
<evidence type="ECO:0000256" key="2">
    <source>
        <dbReference type="ARBA" id="ARBA00022475"/>
    </source>
</evidence>
<dbReference type="InterPro" id="IPR051449">
    <property type="entry name" value="ABC-2_transporter_component"/>
</dbReference>
<evidence type="ECO:0000259" key="7">
    <source>
        <dbReference type="Pfam" id="PF12698"/>
    </source>
</evidence>
<dbReference type="GO" id="GO:0005886">
    <property type="term" value="C:plasma membrane"/>
    <property type="evidence" value="ECO:0007669"/>
    <property type="project" value="UniProtKB-SubCell"/>
</dbReference>
<dbReference type="PANTHER" id="PTHR30294">
    <property type="entry name" value="MEMBRANE COMPONENT OF ABC TRANSPORTER YHHJ-RELATED"/>
    <property type="match status" value="1"/>
</dbReference>
<sequence>MKTIHSQSRALWCTMCREVYRIIGSPVCLICMIGMPLFAFLFFLSMMNNGLPEKLPVAVVDLDNSASSRNFVRQLASQQQVNIVSEPQSFTAAREAMQRNEIFGFLVIPPRFEELTMAAHQPEISFYTNNAYFIPGSLLYKSFKTMSVLASGAVVSHVLTSTGVPETNIKPLLQPIAPEMHPIGNPWLNYSIYLNNSFIPATIQLMVLMVTIYSIGIEIKRGTSRRWMRTAGDSIVIAMTGKLLPQTCIFAAVGVLGQSILYGFLHFPLHCPAWHMIFAMILLIIASQGLAVILLSFAPSLRVGFSAAAVIGILSFSLGGFSFPVSSMYAPFKMLSNLIPVRHYFLIYASQALNGYPLYYCRWHYVAFICFAVASIVLLSRLKQALLHPRYEP</sequence>
<dbReference type="Pfam" id="PF12698">
    <property type="entry name" value="ABC2_membrane_3"/>
    <property type="match status" value="1"/>
</dbReference>
<evidence type="ECO:0000313" key="9">
    <source>
        <dbReference type="Proteomes" id="UP000824246"/>
    </source>
</evidence>
<proteinExistence type="predicted"/>
<dbReference type="Gene3D" id="3.40.1710.10">
    <property type="entry name" value="abc type-2 transporter like domain"/>
    <property type="match status" value="1"/>
</dbReference>
<dbReference type="AlphaFoldDB" id="A0A9D2AP44"/>
<dbReference type="PANTHER" id="PTHR30294:SF47">
    <property type="entry name" value="INNER MEMBRANE TRANSPORT PERMEASE YHHJ"/>
    <property type="match status" value="1"/>
</dbReference>
<reference evidence="8" key="1">
    <citation type="journal article" date="2021" name="PeerJ">
        <title>Extensive microbial diversity within the chicken gut microbiome revealed by metagenomics and culture.</title>
        <authorList>
            <person name="Gilroy R."/>
            <person name="Ravi A."/>
            <person name="Getino M."/>
            <person name="Pursley I."/>
            <person name="Horton D.L."/>
            <person name="Alikhan N.F."/>
            <person name="Baker D."/>
            <person name="Gharbi K."/>
            <person name="Hall N."/>
            <person name="Watson M."/>
            <person name="Adriaenssens E.M."/>
            <person name="Foster-Nyarko E."/>
            <person name="Jarju S."/>
            <person name="Secka A."/>
            <person name="Antonio M."/>
            <person name="Oren A."/>
            <person name="Chaudhuri R.R."/>
            <person name="La Ragione R."/>
            <person name="Hildebrand F."/>
            <person name="Pallen M.J."/>
        </authorList>
    </citation>
    <scope>NUCLEOTIDE SEQUENCE</scope>
    <source>
        <strain evidence="8">ChiHjej12B11-16260</strain>
    </source>
</reference>